<name>A0ABR1FQ93_AURAN</name>
<dbReference type="InterPro" id="IPR018247">
    <property type="entry name" value="EF_Hand_1_Ca_BS"/>
</dbReference>
<gene>
    <name evidence="3" type="ORF">SO694_000661105</name>
</gene>
<reference evidence="3 4" key="1">
    <citation type="submission" date="2024-03" db="EMBL/GenBank/DDBJ databases">
        <title>Aureococcus anophagefferens CCMP1851 and Kratosvirus quantuckense: Draft genome of a second virus-susceptible host strain in the model system.</title>
        <authorList>
            <person name="Chase E."/>
            <person name="Truchon A.R."/>
            <person name="Schepens W."/>
            <person name="Wilhelm S.W."/>
        </authorList>
    </citation>
    <scope>NUCLEOTIDE SEQUENCE [LARGE SCALE GENOMIC DNA]</scope>
    <source>
        <strain evidence="3 4">CCMP1851</strain>
    </source>
</reference>
<feature type="domain" description="EF-hand" evidence="2">
    <location>
        <begin position="91"/>
        <end position="126"/>
    </location>
</feature>
<feature type="region of interest" description="Disordered" evidence="1">
    <location>
        <begin position="127"/>
        <end position="181"/>
    </location>
</feature>
<keyword evidence="4" id="KW-1185">Reference proteome</keyword>
<evidence type="ECO:0000256" key="1">
    <source>
        <dbReference type="SAM" id="MobiDB-lite"/>
    </source>
</evidence>
<comment type="caution">
    <text evidence="3">The sequence shown here is derived from an EMBL/GenBank/DDBJ whole genome shotgun (WGS) entry which is preliminary data.</text>
</comment>
<dbReference type="EMBL" id="JBBJCI010000291">
    <property type="protein sequence ID" value="KAK7235673.1"/>
    <property type="molecule type" value="Genomic_DNA"/>
</dbReference>
<sequence>MVKDVNRAELDALEVFVRARQQRLTRCVESDLALQYQVLQCGDRLGERMVARARKKMLLQDEGKTLDDASLLDPVDPYLEAFDSSMTVVPSTRSSSSALFDEIDDDGNGDLTAQEFLEGAEALDALKNGGKQSPRKKLSHEASLQSAASAGTVVTADDKRRPSTEGGGRNQRGRVRSCICR</sequence>
<evidence type="ECO:0000313" key="4">
    <source>
        <dbReference type="Proteomes" id="UP001363151"/>
    </source>
</evidence>
<proteinExistence type="predicted"/>
<organism evidence="3 4">
    <name type="scientific">Aureococcus anophagefferens</name>
    <name type="common">Harmful bloom alga</name>
    <dbReference type="NCBI Taxonomy" id="44056"/>
    <lineage>
        <taxon>Eukaryota</taxon>
        <taxon>Sar</taxon>
        <taxon>Stramenopiles</taxon>
        <taxon>Ochrophyta</taxon>
        <taxon>Pelagophyceae</taxon>
        <taxon>Pelagomonadales</taxon>
        <taxon>Pelagomonadaceae</taxon>
        <taxon>Aureococcus</taxon>
    </lineage>
</organism>
<dbReference type="Proteomes" id="UP001363151">
    <property type="component" value="Unassembled WGS sequence"/>
</dbReference>
<dbReference type="PROSITE" id="PS50222">
    <property type="entry name" value="EF_HAND_2"/>
    <property type="match status" value="1"/>
</dbReference>
<evidence type="ECO:0000313" key="3">
    <source>
        <dbReference type="EMBL" id="KAK7235673.1"/>
    </source>
</evidence>
<dbReference type="InterPro" id="IPR002048">
    <property type="entry name" value="EF_hand_dom"/>
</dbReference>
<evidence type="ECO:0000259" key="2">
    <source>
        <dbReference type="PROSITE" id="PS50222"/>
    </source>
</evidence>
<accession>A0ABR1FQ93</accession>
<protein>
    <recommendedName>
        <fullName evidence="2">EF-hand domain-containing protein</fullName>
    </recommendedName>
</protein>
<dbReference type="PROSITE" id="PS00018">
    <property type="entry name" value="EF_HAND_1"/>
    <property type="match status" value="1"/>
</dbReference>